<dbReference type="FunFam" id="1.25.40.10:FF:000184">
    <property type="entry name" value="Pentatricopeptide repeat-containing protein, chloroplastic"/>
    <property type="match status" value="1"/>
</dbReference>
<keyword evidence="4" id="KW-1185">Reference proteome</keyword>
<dbReference type="PANTHER" id="PTHR47926:SF437">
    <property type="entry name" value="PENTACOTRIPEPTIDE-REPEAT REGION OF PRORP DOMAIN-CONTAINING PROTEIN"/>
    <property type="match status" value="1"/>
</dbReference>
<dbReference type="InterPro" id="IPR002885">
    <property type="entry name" value="PPR_rpt"/>
</dbReference>
<dbReference type="FunFam" id="1.25.40.10:FF:000348">
    <property type="entry name" value="Pentatricopeptide repeat-containing protein chloroplastic"/>
    <property type="match status" value="1"/>
</dbReference>
<evidence type="ECO:0000256" key="1">
    <source>
        <dbReference type="ARBA" id="ARBA00022737"/>
    </source>
</evidence>
<dbReference type="FunFam" id="1.25.40.10:FF:000344">
    <property type="entry name" value="Pentatricopeptide repeat-containing protein"/>
    <property type="match status" value="1"/>
</dbReference>
<evidence type="ECO:0008006" key="5">
    <source>
        <dbReference type="Google" id="ProtNLM"/>
    </source>
</evidence>
<dbReference type="Proteomes" id="UP000737018">
    <property type="component" value="Unassembled WGS sequence"/>
</dbReference>
<feature type="repeat" description="PPR" evidence="2">
    <location>
        <begin position="210"/>
        <end position="244"/>
    </location>
</feature>
<protein>
    <recommendedName>
        <fullName evidence="5">Pentatricopeptide repeat-containing protein</fullName>
    </recommendedName>
</protein>
<evidence type="ECO:0000313" key="4">
    <source>
        <dbReference type="Proteomes" id="UP000737018"/>
    </source>
</evidence>
<organism evidence="3 4">
    <name type="scientific">Castanea mollissima</name>
    <name type="common">Chinese chestnut</name>
    <dbReference type="NCBI Taxonomy" id="60419"/>
    <lineage>
        <taxon>Eukaryota</taxon>
        <taxon>Viridiplantae</taxon>
        <taxon>Streptophyta</taxon>
        <taxon>Embryophyta</taxon>
        <taxon>Tracheophyta</taxon>
        <taxon>Spermatophyta</taxon>
        <taxon>Magnoliopsida</taxon>
        <taxon>eudicotyledons</taxon>
        <taxon>Gunneridae</taxon>
        <taxon>Pentapetalae</taxon>
        <taxon>rosids</taxon>
        <taxon>fabids</taxon>
        <taxon>Fagales</taxon>
        <taxon>Fagaceae</taxon>
        <taxon>Castanea</taxon>
    </lineage>
</organism>
<dbReference type="EMBL" id="JRKL02012485">
    <property type="protein sequence ID" value="KAF3945183.1"/>
    <property type="molecule type" value="Genomic_DNA"/>
</dbReference>
<feature type="repeat" description="PPR" evidence="2">
    <location>
        <begin position="272"/>
        <end position="302"/>
    </location>
</feature>
<name>A0A8J4Q7W9_9ROSI</name>
<feature type="repeat" description="PPR" evidence="2">
    <location>
        <begin position="343"/>
        <end position="373"/>
    </location>
</feature>
<dbReference type="Gene3D" id="1.25.40.10">
    <property type="entry name" value="Tetratricopeptide repeat domain"/>
    <property type="match status" value="3"/>
</dbReference>
<evidence type="ECO:0000313" key="3">
    <source>
        <dbReference type="EMBL" id="KAF3945183.1"/>
    </source>
</evidence>
<dbReference type="NCBIfam" id="TIGR00756">
    <property type="entry name" value="PPR"/>
    <property type="match status" value="9"/>
</dbReference>
<feature type="repeat" description="PPR" evidence="2">
    <location>
        <begin position="148"/>
        <end position="178"/>
    </location>
</feature>
<dbReference type="Pfam" id="PF20431">
    <property type="entry name" value="E_motif"/>
    <property type="match status" value="1"/>
</dbReference>
<feature type="repeat" description="PPR" evidence="2">
    <location>
        <begin position="374"/>
        <end position="408"/>
    </location>
</feature>
<dbReference type="PROSITE" id="PS51375">
    <property type="entry name" value="PPR"/>
    <property type="match status" value="6"/>
</dbReference>
<reference evidence="3" key="1">
    <citation type="submission" date="2020-03" db="EMBL/GenBank/DDBJ databases">
        <title>Castanea mollissima Vanexum genome sequencing.</title>
        <authorList>
            <person name="Staton M."/>
        </authorList>
    </citation>
    <scope>NUCLEOTIDE SEQUENCE</scope>
    <source>
        <tissue evidence="3">Leaf</tissue>
    </source>
</reference>
<dbReference type="InterPro" id="IPR046960">
    <property type="entry name" value="PPR_At4g14850-like_plant"/>
</dbReference>
<dbReference type="InterPro" id="IPR046848">
    <property type="entry name" value="E_motif"/>
</dbReference>
<proteinExistence type="predicted"/>
<dbReference type="OrthoDB" id="185373at2759"/>
<dbReference type="PANTHER" id="PTHR47926">
    <property type="entry name" value="PENTATRICOPEPTIDE REPEAT-CONTAINING PROTEIN"/>
    <property type="match status" value="1"/>
</dbReference>
<gene>
    <name evidence="3" type="ORF">CMV_028426</name>
</gene>
<dbReference type="Pfam" id="PF01535">
    <property type="entry name" value="PPR"/>
    <property type="match status" value="5"/>
</dbReference>
<dbReference type="Pfam" id="PF13041">
    <property type="entry name" value="PPR_2"/>
    <property type="match status" value="2"/>
</dbReference>
<sequence>MRELEQLFLWNSIERKCLYLLQRRNTLASLLQIHAFMLRNALETNVNLLTKFITTCSSLAGIHHARRVFDHCPHRDDSFLCNSMIKCHVGMRQFVDSFALYRDLRRNTGFVPDSYTFTTLGKSCGLNLAILEGQGVHGHVVKIGFCLDLHVSTALVDMYAKCGKMGHARMLFDEMSQRSEVSWTALICGYVRSGDMSNARLLFDRMPYQDSAAFNAMIDAYVKLGDMGSARSLFDEMPDRNVVSWTTMIYGYCHSGDVESARLLFDTMPEKNLFSWNAMMGGYCQNKQPYEALRLFQEMQSTTSLEPDEVTIVCILPAIADLGALDLGGWVHQFIWRKKLDRATNVCTALVDMYAKCGEVTKARRLFDEMPEKETASWNALIYGFAVNGCAKEALDIFSKMQHERYKPNDITMLGVLSACNHSGLVEEGKKWFKAMEEFRLIPKIEHYGCMVDLLGRAGCLEEAEQLIERMPYKANGTILSSFLFACGCSKDTVRAKRVLNKAVKMEPQNDGNYVMLRNLYATEERWRDVEEIKGLMRKNGANKEVACSVIEVDGRVREFLAGERLNPHWEAINLTLDQLKKHMKGQIIKITGGGLN</sequence>
<dbReference type="GO" id="GO:0009451">
    <property type="term" value="P:RNA modification"/>
    <property type="evidence" value="ECO:0007669"/>
    <property type="project" value="InterPro"/>
</dbReference>
<dbReference type="InterPro" id="IPR011990">
    <property type="entry name" value="TPR-like_helical_dom_sf"/>
</dbReference>
<dbReference type="AlphaFoldDB" id="A0A8J4Q7W9"/>
<accession>A0A8J4Q7W9</accession>
<keyword evidence="1" id="KW-0677">Repeat</keyword>
<evidence type="ECO:0000256" key="2">
    <source>
        <dbReference type="PROSITE-ProRule" id="PRU00708"/>
    </source>
</evidence>
<feature type="repeat" description="PPR" evidence="2">
    <location>
        <begin position="179"/>
        <end position="209"/>
    </location>
</feature>
<comment type="caution">
    <text evidence="3">The sequence shown here is derived from an EMBL/GenBank/DDBJ whole genome shotgun (WGS) entry which is preliminary data.</text>
</comment>
<dbReference type="GO" id="GO:0003723">
    <property type="term" value="F:RNA binding"/>
    <property type="evidence" value="ECO:0007669"/>
    <property type="project" value="InterPro"/>
</dbReference>